<sequence length="147" mass="15408">MLVMPARRLVDPPLLPPIQEAPMTATSAPPERYVSRVRRLPVPVTEPPFDDEVGIVVARGGRRPPAGRPEPGPVQETLPLELEPDAMTDDLLRPVGVGEPAADSLWLRYPGPEPPALTPGPPAARSTTRGRGVASAAPAGSARGTAP</sequence>
<accession>A0A418KKB0</accession>
<protein>
    <submittedName>
        <fullName evidence="2">Uncharacterized protein</fullName>
    </submittedName>
</protein>
<comment type="caution">
    <text evidence="2">The sequence shown here is derived from an EMBL/GenBank/DDBJ whole genome shotgun (WGS) entry which is preliminary data.</text>
</comment>
<gene>
    <name evidence="2" type="ORF">DY240_22770</name>
</gene>
<dbReference type="Proteomes" id="UP000284057">
    <property type="component" value="Unassembled WGS sequence"/>
</dbReference>
<dbReference type="EMBL" id="QUAL01000242">
    <property type="protein sequence ID" value="RIQ16657.1"/>
    <property type="molecule type" value="Genomic_DNA"/>
</dbReference>
<evidence type="ECO:0000313" key="3">
    <source>
        <dbReference type="Proteomes" id="UP000284057"/>
    </source>
</evidence>
<proteinExistence type="predicted"/>
<dbReference type="AlphaFoldDB" id="A0A418KKB0"/>
<keyword evidence="3" id="KW-1185">Reference proteome</keyword>
<feature type="region of interest" description="Disordered" evidence="1">
    <location>
        <begin position="59"/>
        <end position="79"/>
    </location>
</feature>
<feature type="non-terminal residue" evidence="2">
    <location>
        <position position="147"/>
    </location>
</feature>
<organism evidence="2 3">
    <name type="scientific">Jiangella rhizosphaerae</name>
    <dbReference type="NCBI Taxonomy" id="2293569"/>
    <lineage>
        <taxon>Bacteria</taxon>
        <taxon>Bacillati</taxon>
        <taxon>Actinomycetota</taxon>
        <taxon>Actinomycetes</taxon>
        <taxon>Jiangellales</taxon>
        <taxon>Jiangellaceae</taxon>
        <taxon>Jiangella</taxon>
    </lineage>
</organism>
<reference evidence="2 3" key="1">
    <citation type="submission" date="2018-09" db="EMBL/GenBank/DDBJ databases">
        <title>Isolation, diversity and antifungal activity of actinobacteria from wheat.</title>
        <authorList>
            <person name="Han C."/>
        </authorList>
    </citation>
    <scope>NUCLEOTIDE SEQUENCE [LARGE SCALE GENOMIC DNA]</scope>
    <source>
        <strain evidence="2 3">NEAU-YY265</strain>
    </source>
</reference>
<feature type="compositionally biased region" description="Pro residues" evidence="1">
    <location>
        <begin position="111"/>
        <end position="122"/>
    </location>
</feature>
<evidence type="ECO:0000256" key="1">
    <source>
        <dbReference type="SAM" id="MobiDB-lite"/>
    </source>
</evidence>
<name>A0A418KKB0_9ACTN</name>
<evidence type="ECO:0000313" key="2">
    <source>
        <dbReference type="EMBL" id="RIQ16657.1"/>
    </source>
</evidence>
<feature type="region of interest" description="Disordered" evidence="1">
    <location>
        <begin position="104"/>
        <end position="147"/>
    </location>
</feature>